<sequence>MLSLSAAMKSYPYLIACPHCGCVYRLRPLVGKDVAQCGRCLTILYRSPPMDPARLLPLAFACAVTFLMANAWPVMTVSFHGLTHDVTLWQSMWSLAQGDTFLLAWCAVLFLILAPSLQIMLLTWILLFASAGRRAPGFIALMKTLRWLRPWNMMEVGLPGFLIAAVKLSGLLDVAVEPGGWFLVASLMLVLMITRQDNHWLWSLDSAVHRGRTHHA</sequence>
<feature type="transmembrane region" description="Helical" evidence="1">
    <location>
        <begin position="178"/>
        <end position="194"/>
    </location>
</feature>
<dbReference type="KEGG" id="dfn:CVE23_11280"/>
<dbReference type="Pfam" id="PF04403">
    <property type="entry name" value="PqiA"/>
    <property type="match status" value="1"/>
</dbReference>
<proteinExistence type="predicted"/>
<keyword evidence="1" id="KW-0812">Transmembrane</keyword>
<evidence type="ECO:0000313" key="3">
    <source>
        <dbReference type="Proteomes" id="UP000231901"/>
    </source>
</evidence>
<accession>A0A2K8QLW0</accession>
<dbReference type="Proteomes" id="UP000231901">
    <property type="component" value="Chromosome"/>
</dbReference>
<dbReference type="InterPro" id="IPR007498">
    <property type="entry name" value="PqiA-like"/>
</dbReference>
<keyword evidence="3" id="KW-1185">Reference proteome</keyword>
<organism evidence="2 3">
    <name type="scientific">Dickeya fangzhongdai</name>
    <dbReference type="NCBI Taxonomy" id="1778540"/>
    <lineage>
        <taxon>Bacteria</taxon>
        <taxon>Pseudomonadati</taxon>
        <taxon>Pseudomonadota</taxon>
        <taxon>Gammaproteobacteria</taxon>
        <taxon>Enterobacterales</taxon>
        <taxon>Pectobacteriaceae</taxon>
        <taxon>Dickeya</taxon>
    </lineage>
</organism>
<evidence type="ECO:0000313" key="2">
    <source>
        <dbReference type="EMBL" id="ATZ94507.1"/>
    </source>
</evidence>
<keyword evidence="1" id="KW-0472">Membrane</keyword>
<keyword evidence="1" id="KW-1133">Transmembrane helix</keyword>
<reference evidence="3" key="1">
    <citation type="journal article" date="2018" name="Genome Announc.">
        <title>Complete genome sequence of a Dickeya fangzhongdai type strain causing bleeding canker of pear tree trunks.</title>
        <authorList>
            <person name="Zhao Y."/>
            <person name="Tian Y."/>
            <person name="Li X."/>
            <person name="Hu B."/>
        </authorList>
    </citation>
    <scope>NUCLEOTIDE SEQUENCE [LARGE SCALE GENOMIC DNA]</scope>
    <source>
        <strain evidence="3">DSM 101947</strain>
    </source>
</reference>
<name>A0A2K8QLW0_9GAMM</name>
<feature type="transmembrane region" description="Helical" evidence="1">
    <location>
        <begin position="102"/>
        <end position="129"/>
    </location>
</feature>
<feature type="transmembrane region" description="Helical" evidence="1">
    <location>
        <begin position="150"/>
        <end position="172"/>
    </location>
</feature>
<dbReference type="EMBL" id="CP025003">
    <property type="protein sequence ID" value="ATZ94507.1"/>
    <property type="molecule type" value="Genomic_DNA"/>
</dbReference>
<dbReference type="AlphaFoldDB" id="A0A2K8QLW0"/>
<protein>
    <submittedName>
        <fullName evidence="2">Paraquat-inducible protein A</fullName>
    </submittedName>
</protein>
<gene>
    <name evidence="2" type="ORF">CVE23_11280</name>
</gene>
<evidence type="ECO:0000256" key="1">
    <source>
        <dbReference type="SAM" id="Phobius"/>
    </source>
</evidence>
<feature type="transmembrane region" description="Helical" evidence="1">
    <location>
        <begin position="55"/>
        <end position="82"/>
    </location>
</feature>